<organism evidence="1 2">
    <name type="scientific">Paenibacillus macquariensis</name>
    <dbReference type="NCBI Taxonomy" id="948756"/>
    <lineage>
        <taxon>Bacteria</taxon>
        <taxon>Bacillati</taxon>
        <taxon>Bacillota</taxon>
        <taxon>Bacilli</taxon>
        <taxon>Bacillales</taxon>
        <taxon>Paenibacillaceae</taxon>
        <taxon>Paenibacillus</taxon>
    </lineage>
</organism>
<dbReference type="Proteomes" id="UP000186666">
    <property type="component" value="Unassembled WGS sequence"/>
</dbReference>
<sequence>MSIFKDTLANDVLIFMNSEEFAEIHTITTYDQQKKRTDRKLPVIIESFTLDGRPIEHAEGVSVHNAVVFIDPDVLAYTPRVDQDFYLDFMKYIVVDVSNEFGILKIALRANGTRP</sequence>
<comment type="caution">
    <text evidence="1">The sequence shown here is derived from an EMBL/GenBank/DDBJ whole genome shotgun (WGS) entry which is preliminary data.</text>
</comment>
<name>A0ABY1K7A3_9BACL</name>
<protein>
    <submittedName>
        <fullName evidence="1">Uncharacterized protein</fullName>
    </submittedName>
</protein>
<gene>
    <name evidence="1" type="ORF">SAMN05421578_111170</name>
</gene>
<evidence type="ECO:0000313" key="2">
    <source>
        <dbReference type="Proteomes" id="UP000186666"/>
    </source>
</evidence>
<reference evidence="1 2" key="1">
    <citation type="submission" date="2017-01" db="EMBL/GenBank/DDBJ databases">
        <authorList>
            <person name="Varghese N."/>
            <person name="Submissions S."/>
        </authorList>
    </citation>
    <scope>NUCLEOTIDE SEQUENCE [LARGE SCALE GENOMIC DNA]</scope>
    <source>
        <strain evidence="1 2">ATCC 23464</strain>
    </source>
</reference>
<proteinExistence type="predicted"/>
<accession>A0ABY1K7A3</accession>
<dbReference type="RefSeq" id="WP_068583905.1">
    <property type="nucleotide sequence ID" value="NZ_FTNK01000011.1"/>
</dbReference>
<keyword evidence="2" id="KW-1185">Reference proteome</keyword>
<dbReference type="EMBL" id="FTNK01000011">
    <property type="protein sequence ID" value="SIR35397.1"/>
    <property type="molecule type" value="Genomic_DNA"/>
</dbReference>
<evidence type="ECO:0000313" key="1">
    <source>
        <dbReference type="EMBL" id="SIR35397.1"/>
    </source>
</evidence>